<keyword evidence="1" id="KW-0732">Signal</keyword>
<organism evidence="2 3">
    <name type="scientific">Nannocystis pusilla</name>
    <dbReference type="NCBI Taxonomy" id="889268"/>
    <lineage>
        <taxon>Bacteria</taxon>
        <taxon>Pseudomonadati</taxon>
        <taxon>Myxococcota</taxon>
        <taxon>Polyangia</taxon>
        <taxon>Nannocystales</taxon>
        <taxon>Nannocystaceae</taxon>
        <taxon>Nannocystis</taxon>
    </lineage>
</organism>
<sequence length="250" mass="25600">MGLAVLPVAIPHASAASAASADPCSDWLARTADLAAARGYVLTTSAAGLTGVDEAQSALQASCAADRAALVFTAPDATQVHVQWTAAALELRGEFPDVGRVTQSWTDDTRSLHKAEAGAAAATVEFDPATGSWSADGDPDDLNALFEPVLGASTVWADANFLVHALTGVWDSGLERDEDALHVALSLALPPMTAHDVDKGGLKKDCGATIGICAVAYFWKPLTGACIAAGAKCLAAFKCWKSDCSGDGKS</sequence>
<accession>A0ABS7TS30</accession>
<keyword evidence="3" id="KW-1185">Reference proteome</keyword>
<dbReference type="Proteomes" id="UP001139031">
    <property type="component" value="Unassembled WGS sequence"/>
</dbReference>
<evidence type="ECO:0000313" key="3">
    <source>
        <dbReference type="Proteomes" id="UP001139031"/>
    </source>
</evidence>
<evidence type="ECO:0000313" key="2">
    <source>
        <dbReference type="EMBL" id="MBZ5711044.1"/>
    </source>
</evidence>
<feature type="chain" id="PRO_5046745368" evidence="1">
    <location>
        <begin position="19"/>
        <end position="250"/>
    </location>
</feature>
<proteinExistence type="predicted"/>
<comment type="caution">
    <text evidence="2">The sequence shown here is derived from an EMBL/GenBank/DDBJ whole genome shotgun (WGS) entry which is preliminary data.</text>
</comment>
<protein>
    <submittedName>
        <fullName evidence="2">Uncharacterized protein</fullName>
    </submittedName>
</protein>
<gene>
    <name evidence="2" type="ORF">K7C98_17505</name>
</gene>
<evidence type="ECO:0000256" key="1">
    <source>
        <dbReference type="SAM" id="SignalP"/>
    </source>
</evidence>
<name>A0ABS7TS30_9BACT</name>
<dbReference type="EMBL" id="JAIRAU010000023">
    <property type="protein sequence ID" value="MBZ5711044.1"/>
    <property type="molecule type" value="Genomic_DNA"/>
</dbReference>
<dbReference type="RefSeq" id="WP_224192813.1">
    <property type="nucleotide sequence ID" value="NZ_JAIRAU010000023.1"/>
</dbReference>
<reference evidence="2" key="1">
    <citation type="submission" date="2021-08" db="EMBL/GenBank/DDBJ databases">
        <authorList>
            <person name="Stevens D.C."/>
        </authorList>
    </citation>
    <scope>NUCLEOTIDE SEQUENCE</scope>
    <source>
        <strain evidence="2">DSM 53165</strain>
    </source>
</reference>
<feature type="signal peptide" evidence="1">
    <location>
        <begin position="1"/>
        <end position="18"/>
    </location>
</feature>